<feature type="chain" id="PRO_5047373131" evidence="1">
    <location>
        <begin position="26"/>
        <end position="348"/>
    </location>
</feature>
<proteinExistence type="predicted"/>
<organism evidence="2 3">
    <name type="scientific">Janthinobacterium fluminis</name>
    <dbReference type="NCBI Taxonomy" id="2987524"/>
    <lineage>
        <taxon>Bacteria</taxon>
        <taxon>Pseudomonadati</taxon>
        <taxon>Pseudomonadota</taxon>
        <taxon>Betaproteobacteria</taxon>
        <taxon>Burkholderiales</taxon>
        <taxon>Oxalobacteraceae</taxon>
        <taxon>Janthinobacterium</taxon>
    </lineage>
</organism>
<evidence type="ECO:0000313" key="3">
    <source>
        <dbReference type="Proteomes" id="UP001221208"/>
    </source>
</evidence>
<evidence type="ECO:0000256" key="1">
    <source>
        <dbReference type="SAM" id="SignalP"/>
    </source>
</evidence>
<dbReference type="Proteomes" id="UP001221208">
    <property type="component" value="Unassembled WGS sequence"/>
</dbReference>
<gene>
    <name evidence="2" type="ORF">OIK44_11515</name>
</gene>
<sequence>MNEMILQKLKLSVLGVLLLSGAASARPIHDITMYRPVATGGSYAAQVTYNGNASTVAVSDMANGGAPMAQLVGGASNFYWSIRTKLSEGIAAGIAAAGQDASVDGPGGLWGDLNMSVSGLPDGSLRMAMSGLSFNINITARKSNWLGSVTCRSQVTLNSISFSSQYNPYNGAVAGTVIDFTPTQSTSCDSSFSWIPFLGDFIDRKASSMLGSAMLSKLSSLAGQVLPVAPQQAFFGFSNAIQPNEYMIGSFDAGMYVKNNLQSLYVGKTISLFIANDYKYEPGNRNQPGPASAGGTSLALNFSDANGQVGFAVNANKNYTWVKYIIPGTNGPGDGEEGFKNAASLPKR</sequence>
<reference evidence="2 3" key="1">
    <citation type="submission" date="2022-10" db="EMBL/GenBank/DDBJ databases">
        <title>Janthinobacterium sp. hw3 Genome sequencing.</title>
        <authorList>
            <person name="Park S."/>
        </authorList>
    </citation>
    <scope>NUCLEOTIDE SEQUENCE [LARGE SCALE GENOMIC DNA]</scope>
    <source>
        <strain evidence="3">hw3</strain>
    </source>
</reference>
<comment type="caution">
    <text evidence="2">The sequence shown here is derived from an EMBL/GenBank/DDBJ whole genome shotgun (WGS) entry which is preliminary data.</text>
</comment>
<dbReference type="EMBL" id="JAQQXR010000004">
    <property type="protein sequence ID" value="MDC8758216.1"/>
    <property type="molecule type" value="Genomic_DNA"/>
</dbReference>
<feature type="signal peptide" evidence="1">
    <location>
        <begin position="1"/>
        <end position="25"/>
    </location>
</feature>
<dbReference type="RefSeq" id="WP_273670895.1">
    <property type="nucleotide sequence ID" value="NZ_JAQQXR010000004.1"/>
</dbReference>
<keyword evidence="1" id="KW-0732">Signal</keyword>
<name>A0ABT5K1P8_9BURK</name>
<keyword evidence="3" id="KW-1185">Reference proteome</keyword>
<evidence type="ECO:0000313" key="2">
    <source>
        <dbReference type="EMBL" id="MDC8758216.1"/>
    </source>
</evidence>
<accession>A0ABT5K1P8</accession>
<protein>
    <submittedName>
        <fullName evidence="2">Uncharacterized protein</fullName>
    </submittedName>
</protein>